<evidence type="ECO:0008006" key="4">
    <source>
        <dbReference type="Google" id="ProtNLM"/>
    </source>
</evidence>
<organism evidence="2 3">
    <name type="scientific">Taibaiella soli</name>
    <dbReference type="NCBI Taxonomy" id="1649169"/>
    <lineage>
        <taxon>Bacteria</taxon>
        <taxon>Pseudomonadati</taxon>
        <taxon>Bacteroidota</taxon>
        <taxon>Chitinophagia</taxon>
        <taxon>Chitinophagales</taxon>
        <taxon>Chitinophagaceae</taxon>
        <taxon>Taibaiella</taxon>
    </lineage>
</organism>
<accession>A0A2W2AC08</accession>
<evidence type="ECO:0000256" key="1">
    <source>
        <dbReference type="SAM" id="SignalP"/>
    </source>
</evidence>
<reference evidence="2 3" key="1">
    <citation type="submission" date="2018-06" db="EMBL/GenBank/DDBJ databases">
        <title>Mucibacter soli gen. nov., sp. nov., a new member of the family Chitinophagaceae producing mucin.</title>
        <authorList>
            <person name="Kim M.-K."/>
            <person name="Park S."/>
            <person name="Kim T.-S."/>
            <person name="Joung Y."/>
            <person name="Han J.-H."/>
            <person name="Kim S.B."/>
        </authorList>
    </citation>
    <scope>NUCLEOTIDE SEQUENCE [LARGE SCALE GENOMIC DNA]</scope>
    <source>
        <strain evidence="2 3">R1-15</strain>
    </source>
</reference>
<feature type="signal peptide" evidence="1">
    <location>
        <begin position="1"/>
        <end position="18"/>
    </location>
</feature>
<evidence type="ECO:0000313" key="2">
    <source>
        <dbReference type="EMBL" id="PZF72821.1"/>
    </source>
</evidence>
<gene>
    <name evidence="2" type="ORF">DN068_10420</name>
</gene>
<evidence type="ECO:0000313" key="3">
    <source>
        <dbReference type="Proteomes" id="UP000248745"/>
    </source>
</evidence>
<keyword evidence="1" id="KW-0732">Signal</keyword>
<comment type="caution">
    <text evidence="2">The sequence shown here is derived from an EMBL/GenBank/DDBJ whole genome shotgun (WGS) entry which is preliminary data.</text>
</comment>
<dbReference type="OrthoDB" id="9841806at2"/>
<protein>
    <recommendedName>
        <fullName evidence="4">Lipocalin-like domain-containing protein</fullName>
    </recommendedName>
</protein>
<proteinExistence type="predicted"/>
<keyword evidence="3" id="KW-1185">Reference proteome</keyword>
<feature type="chain" id="PRO_5015839120" description="Lipocalin-like domain-containing protein" evidence="1">
    <location>
        <begin position="19"/>
        <end position="242"/>
    </location>
</feature>
<name>A0A2W2AC08_9BACT</name>
<dbReference type="EMBL" id="QKTW01000016">
    <property type="protein sequence ID" value="PZF72821.1"/>
    <property type="molecule type" value="Genomic_DNA"/>
</dbReference>
<sequence>MKPLLIFGCLLLSLKAFSDDKNTSINITGNWKEVKEMNLSKQPLAFTDTIVMKFTSPTEYVWKKGDGLGMRGYYTANKKTIDLGMIAFDVQQYNHDSMTLKTEDKIYKFVRFTEASLKEDDSKAQGGARLLTKENYADVTDFNVLKGRWQNYKREGAVKDVDYSRIIKMIVIPANSQDGKKGFVYAANDAESAPSWFIDKFENSTIYCKGKDDRTLKVLKCDGTELIFDDGVYKYYCKKFDK</sequence>
<dbReference type="AlphaFoldDB" id="A0A2W2AC08"/>
<dbReference type="RefSeq" id="WP_110998855.1">
    <property type="nucleotide sequence ID" value="NZ_QKTW01000016.1"/>
</dbReference>
<dbReference type="Proteomes" id="UP000248745">
    <property type="component" value="Unassembled WGS sequence"/>
</dbReference>